<evidence type="ECO:0000256" key="1">
    <source>
        <dbReference type="ARBA" id="ARBA00011982"/>
    </source>
</evidence>
<dbReference type="InterPro" id="IPR000157">
    <property type="entry name" value="TIR_dom"/>
</dbReference>
<keyword evidence="6" id="KW-0520">NAD</keyword>
<keyword evidence="4" id="KW-0378">Hydrolase</keyword>
<keyword evidence="11" id="KW-1185">Reference proteome</keyword>
<sequence>MESGTTTTTITTIDHDHDHNHGGGTAISDVHQDVIKTHILTRLDGATLTSASCASSHLHALSTEEQLWREICSSTWPSINDPRVRHVISSFPGGYRSFFSDSFLLLHHRSPPKHHHHNHPFLVEIISAVDFHYKESLIFSKVQENETKSDWFHRIFSMASMNTKRASSSSSSTHRLTYEVFLSFRGEDTRIGFTSHLYTALDQKGIYTFIDDEKLERGKSISPTLMKAIKESRFAIVILSKNYASSTWCREELEEIIGCITKTGMTVLPIFYYVDPSNVRKQTGTFKQAFDEHEKRFKENIEKVQKWRAILKEVANISGWHVPKRSFGISWVLPRSVVETLFSWWNWFGKHSSSIWNLAPLCLRSEAECIQDIVEVILNKLSNTFSAHTMGLIGIESRVEKLKSHLAIESNDVRIIGIWGTGGMGKTTLARTVYGMVSNKFEAYCFIANVREESKKCGLCKLQKKLLKKLLMLKNLNFQDVGEGVLMMKKMLHNKKILLVLDDVTELDQLEKLAGEHCWFGLGSRIIITTRDKHLLVLHEVKEIYEAEVLNHEEALQLFSLKALKMDHPPEDYGKLSQAFVDYSKGLPLALEVLGSFLFKKSIDEWKSELGRLTEFGERRILDVLRISFDGLQPIQKEIFLNIACFFNHMNQDDVKKILDCLGLYPIIGLRVLIDKSLIKLQENQLGMHSLLQEMGRDIVHQQCPEDPRWRSRLWSFKDIDNVLTRNTGTMAIQGIVLKLYEPKKVYRDPEAFSKMQDLKLLKICGVQLMHGLKYLPNSLRFLDWRGYPSKSLTSSFQLQSFENLKFIEMRQSQELIEAPDIIKVPNLESLVLAYCINLGMIHPSIGIHKKLTILNLEGCKNLRSLPSKFEMECLTELNLSWCSKITKIPEFGRNLKHVRRLNLSCTAITTLPTSIEHLTALCSLRLSYCKNLVRLPNTIFNLKLVREVFLQGCSKLDRLPENLGNAESLEELYLSETAIRKVPSSIGLLKHLNGLYISGCKGLSSNKLWYELLPFYSMPTSPDPMDLLFSSLSLSGVSSSTYLYLNDCNLKLDLSVNDFVCLPESIIRLSKLKWMKLNYCTSLRSLPKLPLNIKWVEAEGCISLEMLPDPLKPSDSLEPSLYLHNCFKLAGNQSCIDWFISGIKKYLKLSPSLPLSVLEESYNLVIPGSEIPEWFSHQSMGNEVKIKQPSHLCKNVGIAICVVFCTHDVDPNQFPPFLSYSLIANGKEIYIGNGPDGTEIYRVSSDHLWLVYLTPQFFDEESNKLLWEGDVNGFNQIRIEIQTIDSSFKVKKWGFRMIHKKDREDLDRTMVQYSNNSITPYDGMDVVHHNFDHSSVVVECHKVKRSRDDYNGAGPSGEGSSKRIKRHTETNGNSDSEESSEYKDCDEELSNCEESNERNTDG</sequence>
<feature type="compositionally biased region" description="Low complexity" evidence="8">
    <location>
        <begin position="1"/>
        <end position="12"/>
    </location>
</feature>
<dbReference type="Pfam" id="PF01582">
    <property type="entry name" value="TIR"/>
    <property type="match status" value="1"/>
</dbReference>
<dbReference type="GO" id="GO:0061809">
    <property type="term" value="F:NAD+ nucleosidase activity, cyclic ADP-ribose generating"/>
    <property type="evidence" value="ECO:0007669"/>
    <property type="project" value="UniProtKB-EC"/>
</dbReference>
<reference evidence="10" key="2">
    <citation type="submission" date="2021-01" db="UniProtKB">
        <authorList>
            <consortium name="EnsemblPlants"/>
        </authorList>
    </citation>
    <scope>IDENTIFICATION</scope>
</reference>
<evidence type="ECO:0000313" key="11">
    <source>
        <dbReference type="Proteomes" id="UP000594261"/>
    </source>
</evidence>
<dbReference type="OMA" id="ATHIYNI"/>
<evidence type="ECO:0000256" key="8">
    <source>
        <dbReference type="SAM" id="MobiDB-lite"/>
    </source>
</evidence>
<feature type="region of interest" description="Disordered" evidence="8">
    <location>
        <begin position="1"/>
        <end position="21"/>
    </location>
</feature>
<dbReference type="InterPro" id="IPR042197">
    <property type="entry name" value="Apaf_helical"/>
</dbReference>
<name>A0A7N2MEU0_QUELO</name>
<dbReference type="EC" id="3.2.2.6" evidence="1"/>
<dbReference type="EMBL" id="LRBV02000009">
    <property type="status" value="NOT_ANNOTATED_CDS"/>
    <property type="molecule type" value="Genomic_DNA"/>
</dbReference>
<dbReference type="InterPro" id="IPR058192">
    <property type="entry name" value="WHD_ROQ1-like"/>
</dbReference>
<dbReference type="InterPro" id="IPR036047">
    <property type="entry name" value="F-box-like_dom_sf"/>
</dbReference>
<feature type="region of interest" description="Disordered" evidence="8">
    <location>
        <begin position="1348"/>
        <end position="1403"/>
    </location>
</feature>
<accession>A0A7N2MEU0</accession>
<dbReference type="InterPro" id="IPR027417">
    <property type="entry name" value="P-loop_NTPase"/>
</dbReference>
<proteinExistence type="predicted"/>
<dbReference type="EnsemblPlants" id="QL09p004306:mrna">
    <property type="protein sequence ID" value="QL09p004306:mrna"/>
    <property type="gene ID" value="QL09p004306"/>
</dbReference>
<evidence type="ECO:0000256" key="2">
    <source>
        <dbReference type="ARBA" id="ARBA00022614"/>
    </source>
</evidence>
<dbReference type="Pfam" id="PF23282">
    <property type="entry name" value="WHD_ROQ1"/>
    <property type="match status" value="1"/>
</dbReference>
<dbReference type="PANTHER" id="PTHR11017">
    <property type="entry name" value="LEUCINE-RICH REPEAT-CONTAINING PROTEIN"/>
    <property type="match status" value="1"/>
</dbReference>
<dbReference type="InterPro" id="IPR036390">
    <property type="entry name" value="WH_DNA-bd_sf"/>
</dbReference>
<dbReference type="InterPro" id="IPR044974">
    <property type="entry name" value="Disease_R_plants"/>
</dbReference>
<evidence type="ECO:0000256" key="6">
    <source>
        <dbReference type="ARBA" id="ARBA00023027"/>
    </source>
</evidence>
<keyword evidence="2" id="KW-0433">Leucine-rich repeat</keyword>
<feature type="compositionally biased region" description="Acidic residues" evidence="8">
    <location>
        <begin position="1376"/>
        <end position="1392"/>
    </location>
</feature>
<dbReference type="GO" id="GO:0007165">
    <property type="term" value="P:signal transduction"/>
    <property type="evidence" value="ECO:0007669"/>
    <property type="project" value="InterPro"/>
</dbReference>
<dbReference type="Pfam" id="PF20160">
    <property type="entry name" value="C-JID"/>
    <property type="match status" value="1"/>
</dbReference>
<keyword evidence="3" id="KW-0677">Repeat</keyword>
<dbReference type="SUPFAM" id="SSF52200">
    <property type="entry name" value="Toll/Interleukin receptor TIR domain"/>
    <property type="match status" value="1"/>
</dbReference>
<dbReference type="PANTHER" id="PTHR11017:SF559">
    <property type="entry name" value="DISEASE RESISTANCE PROTEIN CHL1"/>
    <property type="match status" value="1"/>
</dbReference>
<dbReference type="FunFam" id="3.40.50.10140:FF:000007">
    <property type="entry name" value="Disease resistance protein (TIR-NBS-LRR class)"/>
    <property type="match status" value="1"/>
</dbReference>
<dbReference type="InParanoid" id="A0A7N2MEU0"/>
<organism evidence="10 11">
    <name type="scientific">Quercus lobata</name>
    <name type="common">Valley oak</name>
    <dbReference type="NCBI Taxonomy" id="97700"/>
    <lineage>
        <taxon>Eukaryota</taxon>
        <taxon>Viridiplantae</taxon>
        <taxon>Streptophyta</taxon>
        <taxon>Embryophyta</taxon>
        <taxon>Tracheophyta</taxon>
        <taxon>Spermatophyta</taxon>
        <taxon>Magnoliopsida</taxon>
        <taxon>eudicotyledons</taxon>
        <taxon>Gunneridae</taxon>
        <taxon>Pentapetalae</taxon>
        <taxon>rosids</taxon>
        <taxon>fabids</taxon>
        <taxon>Fagales</taxon>
        <taxon>Fagaceae</taxon>
        <taxon>Quercus</taxon>
    </lineage>
</organism>
<dbReference type="GO" id="GO:0006952">
    <property type="term" value="P:defense response"/>
    <property type="evidence" value="ECO:0007669"/>
    <property type="project" value="UniProtKB-KW"/>
</dbReference>
<dbReference type="PROSITE" id="PS50104">
    <property type="entry name" value="TIR"/>
    <property type="match status" value="1"/>
</dbReference>
<dbReference type="Gramene" id="QL09p004306:mrna">
    <property type="protein sequence ID" value="QL09p004306:mrna"/>
    <property type="gene ID" value="QL09p004306"/>
</dbReference>
<evidence type="ECO:0000256" key="3">
    <source>
        <dbReference type="ARBA" id="ARBA00022737"/>
    </source>
</evidence>
<dbReference type="SUPFAM" id="SSF81383">
    <property type="entry name" value="F-box domain"/>
    <property type="match status" value="1"/>
</dbReference>
<feature type="domain" description="TIR" evidence="9">
    <location>
        <begin position="176"/>
        <end position="340"/>
    </location>
</feature>
<dbReference type="Gene3D" id="3.80.10.10">
    <property type="entry name" value="Ribonuclease Inhibitor"/>
    <property type="match status" value="2"/>
</dbReference>
<comment type="catalytic activity">
    <reaction evidence="7">
        <text>NAD(+) + H2O = ADP-D-ribose + nicotinamide + H(+)</text>
        <dbReference type="Rhea" id="RHEA:16301"/>
        <dbReference type="ChEBI" id="CHEBI:15377"/>
        <dbReference type="ChEBI" id="CHEBI:15378"/>
        <dbReference type="ChEBI" id="CHEBI:17154"/>
        <dbReference type="ChEBI" id="CHEBI:57540"/>
        <dbReference type="ChEBI" id="CHEBI:57967"/>
        <dbReference type="EC" id="3.2.2.6"/>
    </reaction>
    <physiologicalReaction direction="left-to-right" evidence="7">
        <dbReference type="Rhea" id="RHEA:16302"/>
    </physiologicalReaction>
</comment>
<dbReference type="Pfam" id="PF00931">
    <property type="entry name" value="NB-ARC"/>
    <property type="match status" value="1"/>
</dbReference>
<dbReference type="Proteomes" id="UP000594261">
    <property type="component" value="Chromosome 9"/>
</dbReference>
<dbReference type="InterPro" id="IPR002182">
    <property type="entry name" value="NB-ARC"/>
</dbReference>
<reference evidence="10 11" key="1">
    <citation type="journal article" date="2016" name="G3 (Bethesda)">
        <title>First Draft Assembly and Annotation of the Genome of a California Endemic Oak Quercus lobata Nee (Fagaceae).</title>
        <authorList>
            <person name="Sork V.L."/>
            <person name="Fitz-Gibbon S.T."/>
            <person name="Puiu D."/>
            <person name="Crepeau M."/>
            <person name="Gugger P.F."/>
            <person name="Sherman R."/>
            <person name="Stevens K."/>
            <person name="Langley C.H."/>
            <person name="Pellegrini M."/>
            <person name="Salzberg S.L."/>
        </authorList>
    </citation>
    <scope>NUCLEOTIDE SEQUENCE [LARGE SCALE GENOMIC DNA]</scope>
    <source>
        <strain evidence="10 11">cv. SW786</strain>
    </source>
</reference>
<dbReference type="SUPFAM" id="SSF46785">
    <property type="entry name" value="Winged helix' DNA-binding domain"/>
    <property type="match status" value="1"/>
</dbReference>
<keyword evidence="5" id="KW-0611">Plant defense</keyword>
<evidence type="ECO:0000256" key="4">
    <source>
        <dbReference type="ARBA" id="ARBA00022801"/>
    </source>
</evidence>
<dbReference type="InterPro" id="IPR045344">
    <property type="entry name" value="C-JID"/>
</dbReference>
<evidence type="ECO:0000256" key="7">
    <source>
        <dbReference type="ARBA" id="ARBA00047304"/>
    </source>
</evidence>
<evidence type="ECO:0000256" key="5">
    <source>
        <dbReference type="ARBA" id="ARBA00022821"/>
    </source>
</evidence>
<dbReference type="SUPFAM" id="SSF52540">
    <property type="entry name" value="P-loop containing nucleoside triphosphate hydrolases"/>
    <property type="match status" value="1"/>
</dbReference>
<dbReference type="Gene3D" id="1.10.8.430">
    <property type="entry name" value="Helical domain of apoptotic protease-activating factors"/>
    <property type="match status" value="1"/>
</dbReference>
<dbReference type="PRINTS" id="PR00364">
    <property type="entry name" value="DISEASERSIST"/>
</dbReference>
<dbReference type="InterPro" id="IPR032675">
    <property type="entry name" value="LRR_dom_sf"/>
</dbReference>
<dbReference type="Gene3D" id="3.40.50.300">
    <property type="entry name" value="P-loop containing nucleotide triphosphate hydrolases"/>
    <property type="match status" value="1"/>
</dbReference>
<protein>
    <recommendedName>
        <fullName evidence="1">ADP-ribosyl cyclase/cyclic ADP-ribose hydrolase</fullName>
        <ecNumber evidence="1">3.2.2.6</ecNumber>
    </recommendedName>
</protein>
<dbReference type="Gene3D" id="3.40.50.10140">
    <property type="entry name" value="Toll/interleukin-1 receptor homology (TIR) domain"/>
    <property type="match status" value="1"/>
</dbReference>
<evidence type="ECO:0000259" key="9">
    <source>
        <dbReference type="PROSITE" id="PS50104"/>
    </source>
</evidence>
<dbReference type="InterPro" id="IPR035897">
    <property type="entry name" value="Toll_tir_struct_dom_sf"/>
</dbReference>
<dbReference type="SMART" id="SM00255">
    <property type="entry name" value="TIR"/>
    <property type="match status" value="1"/>
</dbReference>
<dbReference type="FunCoup" id="A0A7N2MEU0">
    <property type="interactions" value="311"/>
</dbReference>
<dbReference type="SUPFAM" id="SSF52058">
    <property type="entry name" value="L domain-like"/>
    <property type="match status" value="1"/>
</dbReference>
<evidence type="ECO:0000313" key="10">
    <source>
        <dbReference type="EnsemblPlants" id="QL09p004306:mrna"/>
    </source>
</evidence>
<dbReference type="GO" id="GO:0043531">
    <property type="term" value="F:ADP binding"/>
    <property type="evidence" value="ECO:0007669"/>
    <property type="project" value="InterPro"/>
</dbReference>